<gene>
    <name evidence="5" type="ORF">METZ01_LOCUS58991</name>
</gene>
<dbReference type="AlphaFoldDB" id="A0A381SUN9"/>
<dbReference type="CDD" id="cd05276">
    <property type="entry name" value="p53_inducible_oxidoreductase"/>
    <property type="match status" value="1"/>
</dbReference>
<evidence type="ECO:0000259" key="4">
    <source>
        <dbReference type="SMART" id="SM00829"/>
    </source>
</evidence>
<dbReference type="GO" id="GO:0016651">
    <property type="term" value="F:oxidoreductase activity, acting on NAD(P)H"/>
    <property type="evidence" value="ECO:0007669"/>
    <property type="project" value="TreeGrafter"/>
</dbReference>
<name>A0A381SUN9_9ZZZZ</name>
<dbReference type="InterPro" id="IPR011032">
    <property type="entry name" value="GroES-like_sf"/>
</dbReference>
<dbReference type="InterPro" id="IPR014189">
    <property type="entry name" value="Quinone_OxRdtase_PIG3"/>
</dbReference>
<dbReference type="SUPFAM" id="SSF50129">
    <property type="entry name" value="GroES-like"/>
    <property type="match status" value="1"/>
</dbReference>
<dbReference type="InterPro" id="IPR036291">
    <property type="entry name" value="NAD(P)-bd_dom_sf"/>
</dbReference>
<evidence type="ECO:0000256" key="3">
    <source>
        <dbReference type="SAM" id="MobiDB-lite"/>
    </source>
</evidence>
<protein>
    <recommendedName>
        <fullName evidence="4">Enoyl reductase (ER) domain-containing protein</fullName>
    </recommendedName>
</protein>
<organism evidence="5">
    <name type="scientific">marine metagenome</name>
    <dbReference type="NCBI Taxonomy" id="408172"/>
    <lineage>
        <taxon>unclassified sequences</taxon>
        <taxon>metagenomes</taxon>
        <taxon>ecological metagenomes</taxon>
    </lineage>
</organism>
<dbReference type="InterPro" id="IPR020843">
    <property type="entry name" value="ER"/>
</dbReference>
<dbReference type="Pfam" id="PF00107">
    <property type="entry name" value="ADH_zinc_N"/>
    <property type="match status" value="1"/>
</dbReference>
<evidence type="ECO:0000256" key="2">
    <source>
        <dbReference type="ARBA" id="ARBA00023002"/>
    </source>
</evidence>
<dbReference type="Gene3D" id="3.40.50.720">
    <property type="entry name" value="NAD(P)-binding Rossmann-like Domain"/>
    <property type="match status" value="1"/>
</dbReference>
<dbReference type="PANTHER" id="PTHR48106">
    <property type="entry name" value="QUINONE OXIDOREDUCTASE PIG3-RELATED"/>
    <property type="match status" value="1"/>
</dbReference>
<dbReference type="SUPFAM" id="SSF51735">
    <property type="entry name" value="NAD(P)-binding Rossmann-fold domains"/>
    <property type="match status" value="1"/>
</dbReference>
<dbReference type="Gene3D" id="3.90.180.10">
    <property type="entry name" value="Medium-chain alcohol dehydrogenases, catalytic domain"/>
    <property type="match status" value="1"/>
</dbReference>
<feature type="domain" description="Enoyl reductase (ER)" evidence="4">
    <location>
        <begin position="10"/>
        <end position="323"/>
    </location>
</feature>
<evidence type="ECO:0000313" key="5">
    <source>
        <dbReference type="EMBL" id="SVA06137.1"/>
    </source>
</evidence>
<dbReference type="SMART" id="SM00829">
    <property type="entry name" value="PKS_ER"/>
    <property type="match status" value="1"/>
</dbReference>
<sequence length="327" mass="35506">MKVIEITKFGDPSVLKLTERPIPKPKPGEVLIKVAAASVNRPDSLQRQGQHPPPPGASDIPGLDVAGQVIDLGEGVMEPRRGQHVCALLEGGGYAEYCTARWGQCIPIPDGMDLITAAAIPETYFTVWTNVFERGRLSAGEIFLVHGGASGIGTTAIQLAVIRGARVFSTTGKQEKNFLCEQLGSEKSFNYRQVDFRKELLSYLGGAKVNLILDIVGGSSFENNLSLLDREGRLIIIALLGGASSQIDLSLIMAKHLTVTGSRLRHRKPEEKRRIARALQKEVWPLLEAGKIKPIIQATYPLEEAHKAHSIMDSDGTMGKLVLLTDS</sequence>
<keyword evidence="2" id="KW-0560">Oxidoreductase</keyword>
<dbReference type="InterPro" id="IPR013154">
    <property type="entry name" value="ADH-like_N"/>
</dbReference>
<dbReference type="Pfam" id="PF08240">
    <property type="entry name" value="ADH_N"/>
    <property type="match status" value="1"/>
</dbReference>
<keyword evidence="1" id="KW-0521">NADP</keyword>
<feature type="region of interest" description="Disordered" evidence="3">
    <location>
        <begin position="41"/>
        <end position="62"/>
    </location>
</feature>
<proteinExistence type="predicted"/>
<dbReference type="NCBIfam" id="TIGR02824">
    <property type="entry name" value="quinone_pig3"/>
    <property type="match status" value="1"/>
</dbReference>
<accession>A0A381SUN9</accession>
<dbReference type="InterPro" id="IPR013149">
    <property type="entry name" value="ADH-like_C"/>
</dbReference>
<evidence type="ECO:0000256" key="1">
    <source>
        <dbReference type="ARBA" id="ARBA00022857"/>
    </source>
</evidence>
<dbReference type="PANTHER" id="PTHR48106:SF8">
    <property type="entry name" value="OS02G0805600 PROTEIN"/>
    <property type="match status" value="1"/>
</dbReference>
<reference evidence="5" key="1">
    <citation type="submission" date="2018-05" db="EMBL/GenBank/DDBJ databases">
        <authorList>
            <person name="Lanie J.A."/>
            <person name="Ng W.-L."/>
            <person name="Kazmierczak K.M."/>
            <person name="Andrzejewski T.M."/>
            <person name="Davidsen T.M."/>
            <person name="Wayne K.J."/>
            <person name="Tettelin H."/>
            <person name="Glass J.I."/>
            <person name="Rusch D."/>
            <person name="Podicherti R."/>
            <person name="Tsui H.-C.T."/>
            <person name="Winkler M.E."/>
        </authorList>
    </citation>
    <scope>NUCLEOTIDE SEQUENCE</scope>
</reference>
<dbReference type="GO" id="GO:0070402">
    <property type="term" value="F:NADPH binding"/>
    <property type="evidence" value="ECO:0007669"/>
    <property type="project" value="TreeGrafter"/>
</dbReference>
<dbReference type="EMBL" id="UINC01003415">
    <property type="protein sequence ID" value="SVA06137.1"/>
    <property type="molecule type" value="Genomic_DNA"/>
</dbReference>